<gene>
    <name evidence="3" type="ORF">A3K86_20430</name>
</gene>
<evidence type="ECO:0008006" key="5">
    <source>
        <dbReference type="Google" id="ProtNLM"/>
    </source>
</evidence>
<feature type="transmembrane region" description="Helical" evidence="1">
    <location>
        <begin position="66"/>
        <end position="83"/>
    </location>
</feature>
<dbReference type="InterPro" id="IPR007038">
    <property type="entry name" value="HupE_UreJ"/>
</dbReference>
<evidence type="ECO:0000256" key="2">
    <source>
        <dbReference type="SAM" id="SignalP"/>
    </source>
</evidence>
<keyword evidence="1" id="KW-0472">Membrane</keyword>
<feature type="chain" id="PRO_5008089872" description="Urease accessory protein UreJ" evidence="2">
    <location>
        <begin position="23"/>
        <end position="192"/>
    </location>
</feature>
<protein>
    <recommendedName>
        <fullName evidence="5">Urease accessory protein UreJ</fullName>
    </recommendedName>
</protein>
<dbReference type="PIRSF" id="PIRSF016919">
    <property type="entry name" value="HupE_UreJ"/>
    <property type="match status" value="1"/>
</dbReference>
<feature type="transmembrane region" description="Helical" evidence="1">
    <location>
        <begin position="150"/>
        <end position="169"/>
    </location>
</feature>
<keyword evidence="2" id="KW-0732">Signal</keyword>
<feature type="signal peptide" evidence="2">
    <location>
        <begin position="1"/>
        <end position="22"/>
    </location>
</feature>
<evidence type="ECO:0000313" key="3">
    <source>
        <dbReference type="EMBL" id="OAN11321.1"/>
    </source>
</evidence>
<accession>A0A178K212</accession>
<reference evidence="3 4" key="1">
    <citation type="submission" date="2016-03" db="EMBL/GenBank/DDBJ databases">
        <title>Photobacterium proteolyticum sp. nov. a protease producing bacterium isolated from ocean sediments of Laizhou Bay.</title>
        <authorList>
            <person name="Li Y."/>
        </authorList>
    </citation>
    <scope>NUCLEOTIDE SEQUENCE [LARGE SCALE GENOMIC DNA]</scope>
    <source>
        <strain evidence="3 4">R-40508</strain>
    </source>
</reference>
<dbReference type="EMBL" id="LVHF01000033">
    <property type="protein sequence ID" value="OAN11321.1"/>
    <property type="molecule type" value="Genomic_DNA"/>
</dbReference>
<dbReference type="OrthoDB" id="9808192at2"/>
<comment type="caution">
    <text evidence="3">The sequence shown here is derived from an EMBL/GenBank/DDBJ whole genome shotgun (WGS) entry which is preliminary data.</text>
</comment>
<feature type="transmembrane region" description="Helical" evidence="1">
    <location>
        <begin position="38"/>
        <end position="57"/>
    </location>
</feature>
<dbReference type="RefSeq" id="WP_068335892.1">
    <property type="nucleotide sequence ID" value="NZ_LVHF01000033.1"/>
</dbReference>
<sequence>MKKFHLTLVTLAALLASPIASAHVGIHGLHNSFYEGFLHPFLGLDHLVMLLAMGFIARQANSVKKGYMLMASVLGFMFAGVLLGELSGAITGMETLILGSVFVVAATMWKLKDKEVNVANTVLLALSATLVLFHGWAHGAELGGAELIEFAPGMLLASSIIVTIGYQIAQFIPTRVMAPVVAVSGACLALLS</sequence>
<proteinExistence type="predicted"/>
<dbReference type="AlphaFoldDB" id="A0A178K212"/>
<organism evidence="3 4">
    <name type="scientific">Photobacterium jeanii</name>
    <dbReference type="NCBI Taxonomy" id="858640"/>
    <lineage>
        <taxon>Bacteria</taxon>
        <taxon>Pseudomonadati</taxon>
        <taxon>Pseudomonadota</taxon>
        <taxon>Gammaproteobacteria</taxon>
        <taxon>Vibrionales</taxon>
        <taxon>Vibrionaceae</taxon>
        <taxon>Photobacterium</taxon>
    </lineage>
</organism>
<feature type="transmembrane region" description="Helical" evidence="1">
    <location>
        <begin position="89"/>
        <end position="109"/>
    </location>
</feature>
<dbReference type="Proteomes" id="UP000078503">
    <property type="component" value="Unassembled WGS sequence"/>
</dbReference>
<dbReference type="STRING" id="858640.A3K86_20430"/>
<keyword evidence="1" id="KW-1133">Transmembrane helix</keyword>
<evidence type="ECO:0000256" key="1">
    <source>
        <dbReference type="SAM" id="Phobius"/>
    </source>
</evidence>
<feature type="transmembrane region" description="Helical" evidence="1">
    <location>
        <begin position="121"/>
        <end position="138"/>
    </location>
</feature>
<keyword evidence="4" id="KW-1185">Reference proteome</keyword>
<evidence type="ECO:0000313" key="4">
    <source>
        <dbReference type="Proteomes" id="UP000078503"/>
    </source>
</evidence>
<keyword evidence="1" id="KW-0812">Transmembrane</keyword>
<name>A0A178K212_9GAMM</name>
<dbReference type="Pfam" id="PF04955">
    <property type="entry name" value="HupE_UreJ"/>
    <property type="match status" value="1"/>
</dbReference>